<feature type="signal peptide" evidence="1">
    <location>
        <begin position="1"/>
        <end position="25"/>
    </location>
</feature>
<proteinExistence type="predicted"/>
<keyword evidence="1" id="KW-0732">Signal</keyword>
<dbReference type="EMBL" id="JBHUIP010000003">
    <property type="protein sequence ID" value="MFD2262312.1"/>
    <property type="molecule type" value="Genomic_DNA"/>
</dbReference>
<evidence type="ECO:0000313" key="2">
    <source>
        <dbReference type="EMBL" id="MFD2262312.1"/>
    </source>
</evidence>
<gene>
    <name evidence="2" type="ORF">ACFSM5_05385</name>
</gene>
<name>A0ABW5DMJ3_9PROT</name>
<protein>
    <submittedName>
        <fullName evidence="2">Uncharacterized protein</fullName>
    </submittedName>
</protein>
<keyword evidence="3" id="KW-1185">Reference proteome</keyword>
<sequence>MPLRFPRFAALILAWCAPVTGAAWAGPATDALRAFLDQNYTALAAEYPDQTLATPPALKDSLTQALKERSDEDWHRMGSVFLEGPWRDRAAVIAGKLCQTHGWPCRPVVVSDYLAPQVAIFGNKLVISRIALALARNDSEVAAMMLPVLATYAGMDQTALINWSNARTGWRALPAKADQDAIRDAVDDAAALLWGVQIDGRGKRIARHADALARAGYDPDAARTADLIVSHWDRLQYARGVGHPDFAPYRPPAAEEAPRRPADPDYLAQLEDMPLGPSERGSLLLGNQLLIPRWKVKLILPRDYNWRPYAHGASAQADWQSEAVTIEPYNPQGEPRTAPFFNDLPEYMRPAGPTLTAVNDRKRPMRFTFAPGRTGGRADRPEIIAYSAHWDPYGGFFVTQSGLDNEAPRRRQELMESLEDRIDDLEPEDWAALKPRVLTLETPRSKAAAERLLAELTPAEEHMVRVLNGLSATERLPVGQPLKVPQQVPDTFMTSFKTFLSSVRKGLE</sequence>
<comment type="caution">
    <text evidence="2">The sequence shown here is derived from an EMBL/GenBank/DDBJ whole genome shotgun (WGS) entry which is preliminary data.</text>
</comment>
<evidence type="ECO:0000256" key="1">
    <source>
        <dbReference type="SAM" id="SignalP"/>
    </source>
</evidence>
<accession>A0ABW5DMJ3</accession>
<dbReference type="RefSeq" id="WP_379875239.1">
    <property type="nucleotide sequence ID" value="NZ_JBHUIP010000003.1"/>
</dbReference>
<organism evidence="2 3">
    <name type="scientific">Lacibacterium aquatile</name>
    <dbReference type="NCBI Taxonomy" id="1168082"/>
    <lineage>
        <taxon>Bacteria</taxon>
        <taxon>Pseudomonadati</taxon>
        <taxon>Pseudomonadota</taxon>
        <taxon>Alphaproteobacteria</taxon>
        <taxon>Rhodospirillales</taxon>
        <taxon>Rhodospirillaceae</taxon>
    </lineage>
</organism>
<dbReference type="Proteomes" id="UP001597295">
    <property type="component" value="Unassembled WGS sequence"/>
</dbReference>
<evidence type="ECO:0000313" key="3">
    <source>
        <dbReference type="Proteomes" id="UP001597295"/>
    </source>
</evidence>
<reference evidence="3" key="1">
    <citation type="journal article" date="2019" name="Int. J. Syst. Evol. Microbiol.">
        <title>The Global Catalogue of Microorganisms (GCM) 10K type strain sequencing project: providing services to taxonomists for standard genome sequencing and annotation.</title>
        <authorList>
            <consortium name="The Broad Institute Genomics Platform"/>
            <consortium name="The Broad Institute Genome Sequencing Center for Infectious Disease"/>
            <person name="Wu L."/>
            <person name="Ma J."/>
        </authorList>
    </citation>
    <scope>NUCLEOTIDE SEQUENCE [LARGE SCALE GENOMIC DNA]</scope>
    <source>
        <strain evidence="3">CGMCC 1.19062</strain>
    </source>
</reference>
<feature type="chain" id="PRO_5046401243" evidence="1">
    <location>
        <begin position="26"/>
        <end position="508"/>
    </location>
</feature>